<feature type="region of interest" description="Disordered" evidence="8">
    <location>
        <begin position="1454"/>
        <end position="1478"/>
    </location>
</feature>
<dbReference type="PANTHER" id="PTHR22761">
    <property type="entry name" value="CHARGED MULTIVESICULAR BODY PROTEIN"/>
    <property type="match status" value="1"/>
</dbReference>
<evidence type="ECO:0000256" key="3">
    <source>
        <dbReference type="ARBA" id="ARBA00022448"/>
    </source>
</evidence>
<dbReference type="Proteomes" id="UP001189429">
    <property type="component" value="Unassembled WGS sequence"/>
</dbReference>
<dbReference type="InterPro" id="IPR005024">
    <property type="entry name" value="Snf7_fam"/>
</dbReference>
<evidence type="ECO:0000313" key="10">
    <source>
        <dbReference type="Proteomes" id="UP001189429"/>
    </source>
</evidence>
<evidence type="ECO:0000256" key="4">
    <source>
        <dbReference type="ARBA" id="ARBA00022753"/>
    </source>
</evidence>
<name>A0ABN9PE51_9DINO</name>
<evidence type="ECO:0000313" key="9">
    <source>
        <dbReference type="EMBL" id="CAK0790310.1"/>
    </source>
</evidence>
<keyword evidence="4" id="KW-0967">Endosome</keyword>
<keyword evidence="6" id="KW-0472">Membrane</keyword>
<feature type="compositionally biased region" description="Basic and acidic residues" evidence="8">
    <location>
        <begin position="1456"/>
        <end position="1478"/>
    </location>
</feature>
<protein>
    <submittedName>
        <fullName evidence="9">Uncharacterized protein</fullName>
    </submittedName>
</protein>
<gene>
    <name evidence="9" type="ORF">PCOR1329_LOCUS1618</name>
</gene>
<organism evidence="9 10">
    <name type="scientific">Prorocentrum cordatum</name>
    <dbReference type="NCBI Taxonomy" id="2364126"/>
    <lineage>
        <taxon>Eukaryota</taxon>
        <taxon>Sar</taxon>
        <taxon>Alveolata</taxon>
        <taxon>Dinophyceae</taxon>
        <taxon>Prorocentrales</taxon>
        <taxon>Prorocentraceae</taxon>
        <taxon>Prorocentrum</taxon>
    </lineage>
</organism>
<evidence type="ECO:0000256" key="8">
    <source>
        <dbReference type="SAM" id="MobiDB-lite"/>
    </source>
</evidence>
<keyword evidence="7" id="KW-0175">Coiled coil</keyword>
<evidence type="ECO:0000256" key="2">
    <source>
        <dbReference type="ARBA" id="ARBA00006190"/>
    </source>
</evidence>
<feature type="compositionally biased region" description="Pro residues" evidence="8">
    <location>
        <begin position="732"/>
        <end position="743"/>
    </location>
</feature>
<comment type="similarity">
    <text evidence="2">Belongs to the SNF7 family.</text>
</comment>
<feature type="region of interest" description="Disordered" evidence="8">
    <location>
        <begin position="712"/>
        <end position="755"/>
    </location>
</feature>
<keyword evidence="5" id="KW-0653">Protein transport</keyword>
<dbReference type="Pfam" id="PF03357">
    <property type="entry name" value="Snf7"/>
    <property type="match status" value="1"/>
</dbReference>
<sequence>MVPPPKLAPLEANRERWLRNGTNGNRKMWKCSYSDCGSAKNLLSFWYCKHCKTSPPPVAVPESASKEDVQQLLQLAEKLGDTAAAAHHRRWIAKRSASEKPTPAKPLEKQAEQARVRVKPLETKLNEELSDIERARTWCSDCVEAAKKLKIDLDEADKEHKRLVDQLHHEVVAPTPAPAQRALCLRDILDGKEGAIAIDYGEGALGLDGEPAWSDTDLEEFNKPKSLLEGQLADITKQLFAKVQQSVQGRDFEISDSLVADRVGVGSNFDFFQVPDSPSKDQFCLKFETCNATSRGSRKEWLPGAQAHAAQEHHLVPSEPRKAAEAWRLRNGWKGIFFPAHPGEGEGSLGGVAALGREFLGSHPLPNLSSEVAPSRAVAGIIHLPGDEALQVLLVSVHLYCSEGLTNRNLHILGAVGSPQDIHAPEMLAGGKIMSELVPGTSSDGFQEKLSRLGRLWGKLAEYEAAKDTSCAVGYDDPRSTEVDDEADEALDSDLLTDLDQALEAEQNRARSQVVSNLKVASSCLHKAIVDEMGCDISRDKAAFVTYSKEVRKQLIDFLGPLAGRPTDSAVNLDIDDTAGRQVWEQVFNSKMPTWRQAAPEVQLEFGLPWSWAAGLLALGGLAGACGAEAPSCAWAYVLYNGEGELWHQRRRVASSRVSWATDYILTPDGDCYPEKYDLEEQNISAARCAEARWPPPPGLARGNVHRFRAAPSQQELDDAADQGGPPRVRRPPPLLRGLPPPRGDLGGSAPQQEGEEQVLVLEAVPLGEATRPRYFIMLHGLETGDWGAEAHRMCLKAVEDAATYDHLELCNLASFEGLFWQAQLVEHVYEQERVAKLTSNNKGKKGAGKGGGLLDEALVFTGQHRDAGAVMLAPELMDFVSREVERDANIMKQVRKAREERRALNKKKDGVSGTIATLNELYGGSNHPSGSNLQPSAAQLACLERIEQAHRDLGTPPADLHGQGALEELLSKQSYGGSAGAVAPLEVERVALPSLQRRPARIQDVGGSAGVKVLEVLKSLVRKSEEGEAEEERQQLRRAYNDPLIRQKPKDAPGVSLATGDSFGRLEFEGNEPVHVSGVDIEVAFYSIGLPEELREYFGMEPVCAGAVGVGWLGGVRLHPGEKLVPVLSALPMGFKGALYVCQALHEAVAEGVAGVEGGNRLVDGRPAPSAARGPVHTEYVDNFAALGTDGEEGRRMATEVGEALKADGLGVHLVTCSRGGDTLGWHFDEWRPAVGVAPRTAWRLILGLRELLRRGRASSAQLRSIVGHITFRVLLRRPILSVLQTVYAFIDRHPVRVAPLWDTVKQELEWISRLVPLASRELNMEWSPKVTVFDVSEWGYGVMERRCELGAIKYAGQYSDRPWNVSGDRVILEARAGVWALRHILRDSRAIGRRHLVLSDAMAVVLGVAKGRSSSRAMGRCLRQWAALCLASFAVVHVRWICSERNAADGASRGSEERSAAAARHAEPRADGSTARERLARHDLSGFEFVDPVTGGFIGCEGTDNFVFRAAGASSAAHQLAGASREVAADGRRRALLGPGLTQLERGAPPGARALTVLEDEAVGPSTQKDYRHRFGCFTRWASEKGLSWETPAKADAALVEWLNEQFFEGEPLATGTKMLAALGHLLPGVPRGALELRRSRRALQGWRRHNPSSSRLPLPWPVVAALVKEMHAQGQLAAAGATLVAFVLLLRPAETLRLAGGCLAAPVRGGGRSRRKWSVVLHPQERGVTSKVGAQDECMVFDNPEFDLVLPLLEWLLKSVPFGKPLFPLSAAQRQEALRAAARRRFPSLAAPTLYQLRHGGASHEALTQFRSSEDLMRRGRWHSQRSVKRYEKGRAHPRRVPLADIPRLAGAKGFALEIFAGSGRLSHCWRQQAPWGLPIFEIDVGFHSSPDLSRRAAQRLILGWIRSGCCTAIWLGTPCATFSRARDSGAGPPRLRSDEQPLGLDGLSEGDRVKVEVANELCRFSAKALLCCLERGVPAALENPASSRLWLAPYMQAAGQRPGVRETVTDFCMDGAPAGAMGSALTAAVAACGGEAAPRQQAGAADAAASSVDDDDRALLDVKVQPWSHLRRLTAAVAKDDELARKLVQERRKDFAMLALKQKKQHQGLLQDCQQQEARLEELIERIEFARMQKGVVEALASGVETLRRTQKAIGGVDRIHRIFEEHADLAAAQAELGEALGASAVTAHDAEALEEYARLEAAVASQPLDGPPAAAAVVPAGSTPQAAAAVALRAEPAAVGAG</sequence>
<feature type="coiled-coil region" evidence="7">
    <location>
        <begin position="2107"/>
        <end position="2137"/>
    </location>
</feature>
<evidence type="ECO:0000256" key="7">
    <source>
        <dbReference type="SAM" id="Coils"/>
    </source>
</evidence>
<comment type="caution">
    <text evidence="9">The sequence shown here is derived from an EMBL/GenBank/DDBJ whole genome shotgun (WGS) entry which is preliminary data.</text>
</comment>
<comment type="subcellular location">
    <subcellularLocation>
        <location evidence="1">Endosome membrane</location>
    </subcellularLocation>
</comment>
<dbReference type="EMBL" id="CAUYUJ010000394">
    <property type="protein sequence ID" value="CAK0790310.1"/>
    <property type="molecule type" value="Genomic_DNA"/>
</dbReference>
<feature type="compositionally biased region" description="Basic and acidic residues" evidence="8">
    <location>
        <begin position="106"/>
        <end position="115"/>
    </location>
</feature>
<proteinExistence type="inferred from homology"/>
<evidence type="ECO:0000256" key="6">
    <source>
        <dbReference type="ARBA" id="ARBA00023136"/>
    </source>
</evidence>
<evidence type="ECO:0000256" key="5">
    <source>
        <dbReference type="ARBA" id="ARBA00022927"/>
    </source>
</evidence>
<evidence type="ECO:0000256" key="1">
    <source>
        <dbReference type="ARBA" id="ARBA00004608"/>
    </source>
</evidence>
<dbReference type="PANTHER" id="PTHR22761:SF5">
    <property type="entry name" value="CHARGED MULTIVESICULAR BODY PROTEIN 6"/>
    <property type="match status" value="1"/>
</dbReference>
<reference evidence="9" key="1">
    <citation type="submission" date="2023-10" db="EMBL/GenBank/DDBJ databases">
        <authorList>
            <person name="Chen Y."/>
            <person name="Shah S."/>
            <person name="Dougan E. K."/>
            <person name="Thang M."/>
            <person name="Chan C."/>
        </authorList>
    </citation>
    <scope>NUCLEOTIDE SEQUENCE [LARGE SCALE GENOMIC DNA]</scope>
</reference>
<keyword evidence="3" id="KW-0813">Transport</keyword>
<feature type="region of interest" description="Disordered" evidence="8">
    <location>
        <begin position="94"/>
        <end position="115"/>
    </location>
</feature>
<keyword evidence="10" id="KW-1185">Reference proteome</keyword>
<accession>A0ABN9PE51</accession>